<keyword evidence="1" id="KW-0812">Transmembrane</keyword>
<accession>A0A426U078</accession>
<proteinExistence type="predicted"/>
<reference evidence="2 3" key="1">
    <citation type="submission" date="2018-12" db="EMBL/GenBank/DDBJ databases">
        <title>Genome Sequence of Candidatus Viridilinea halotolerans isolated from saline sulfide-rich spring.</title>
        <authorList>
            <person name="Grouzdev D.S."/>
            <person name="Burganskaya E.I."/>
            <person name="Krutkina M.S."/>
            <person name="Sukhacheva M.V."/>
            <person name="Gorlenko V.M."/>
        </authorList>
    </citation>
    <scope>NUCLEOTIDE SEQUENCE [LARGE SCALE GENOMIC DNA]</scope>
    <source>
        <strain evidence="2">Chok-6</strain>
    </source>
</reference>
<keyword evidence="1" id="KW-0472">Membrane</keyword>
<evidence type="ECO:0000256" key="1">
    <source>
        <dbReference type="SAM" id="Phobius"/>
    </source>
</evidence>
<dbReference type="AlphaFoldDB" id="A0A426U078"/>
<protein>
    <recommendedName>
        <fullName evidence="4">Methyl-accepting chemotaxis protein</fullName>
    </recommendedName>
</protein>
<gene>
    <name evidence="2" type="ORF">EI684_10295</name>
</gene>
<organism evidence="2 3">
    <name type="scientific">Candidatus Viridilinea halotolerans</name>
    <dbReference type="NCBI Taxonomy" id="2491704"/>
    <lineage>
        <taxon>Bacteria</taxon>
        <taxon>Bacillati</taxon>
        <taxon>Chloroflexota</taxon>
        <taxon>Chloroflexia</taxon>
        <taxon>Chloroflexales</taxon>
        <taxon>Chloroflexineae</taxon>
        <taxon>Oscillochloridaceae</taxon>
        <taxon>Candidatus Viridilinea</taxon>
    </lineage>
</organism>
<name>A0A426U078_9CHLR</name>
<dbReference type="EMBL" id="RSAS01000401">
    <property type="protein sequence ID" value="RRR72278.1"/>
    <property type="molecule type" value="Genomic_DNA"/>
</dbReference>
<feature type="transmembrane region" description="Helical" evidence="1">
    <location>
        <begin position="235"/>
        <end position="254"/>
    </location>
</feature>
<evidence type="ECO:0000313" key="3">
    <source>
        <dbReference type="Proteomes" id="UP000280307"/>
    </source>
</evidence>
<comment type="caution">
    <text evidence="2">The sequence shown here is derived from an EMBL/GenBank/DDBJ whole genome shotgun (WGS) entry which is preliminary data.</text>
</comment>
<sequence length="264" mass="28226">MPRTLARLIGIILLATAALGLLLSGVGLWATWSWGRQAEMLILRELVLLDETLSASNEGLDVAKVALDDTNATLHTLSQTFVAVSRTVTETRPIMQTLATVTSQDLPQTINATRQTLASAQETAQMVDGVLGALSIFGVRYNPDQTLGVAIGEVSRSLASLPGSLNEVAQGLQQANRNLATVANDLNSVNTGLQSIAFSVDELTAVVARYQLVVNALQAEVGALQADLPIGFMRIRWALSLLMIWLALAQLVLITRGRELLVSD</sequence>
<keyword evidence="1" id="KW-1133">Transmembrane helix</keyword>
<evidence type="ECO:0008006" key="4">
    <source>
        <dbReference type="Google" id="ProtNLM"/>
    </source>
</evidence>
<dbReference type="Proteomes" id="UP000280307">
    <property type="component" value="Unassembled WGS sequence"/>
</dbReference>
<evidence type="ECO:0000313" key="2">
    <source>
        <dbReference type="EMBL" id="RRR72278.1"/>
    </source>
</evidence>